<gene>
    <name evidence="2" type="ORF">SCLAV_p0213</name>
</gene>
<keyword evidence="3" id="KW-1185">Reference proteome</keyword>
<feature type="compositionally biased region" description="Low complexity" evidence="1">
    <location>
        <begin position="9"/>
        <end position="22"/>
    </location>
</feature>
<sequence length="207" mass="22977">MSVWTFVLSARARAGRSSGSRSVTMSEPPTADGGVRIVRTGLSPRPSSATTARHSSTSNSTDLIPSRPSARRPCRTRSSRPPEQHSPPAGTRLPDPPSSKTPWPRSARGPVGPGDRTRRCRGRPGTRPRLRPPRRPRPSGRPLRNHHKPCPRRHPRRPPRRHPHPDTAPLDQQRTQPTPSHPEPGQVAFQTPEGDQTPHNNHTARYR</sequence>
<protein>
    <submittedName>
        <fullName evidence="2">Uncharacterized protein</fullName>
    </submittedName>
</protein>
<dbReference type="Proteomes" id="UP000002357">
    <property type="component" value="Plasmid pSCL4"/>
</dbReference>
<proteinExistence type="predicted"/>
<feature type="compositionally biased region" description="Basic residues" evidence="1">
    <location>
        <begin position="118"/>
        <end position="163"/>
    </location>
</feature>
<evidence type="ECO:0000313" key="2">
    <source>
        <dbReference type="EMBL" id="EFG03704.2"/>
    </source>
</evidence>
<evidence type="ECO:0000256" key="1">
    <source>
        <dbReference type="SAM" id="MobiDB-lite"/>
    </source>
</evidence>
<feature type="region of interest" description="Disordered" evidence="1">
    <location>
        <begin position="1"/>
        <end position="207"/>
    </location>
</feature>
<keyword evidence="2" id="KW-0614">Plasmid</keyword>
<organism evidence="2 3">
    <name type="scientific">Streptomyces clavuligerus</name>
    <dbReference type="NCBI Taxonomy" id="1901"/>
    <lineage>
        <taxon>Bacteria</taxon>
        <taxon>Bacillati</taxon>
        <taxon>Actinomycetota</taxon>
        <taxon>Actinomycetes</taxon>
        <taxon>Kitasatosporales</taxon>
        <taxon>Streptomycetaceae</taxon>
        <taxon>Streptomyces</taxon>
    </lineage>
</organism>
<dbReference type="AlphaFoldDB" id="D5SIG1"/>
<geneLocation type="plasmid" evidence="2 3">
    <name>pSCL4</name>
</geneLocation>
<accession>D5SIG1</accession>
<feature type="compositionally biased region" description="Basic residues" evidence="1">
    <location>
        <begin position="69"/>
        <end position="78"/>
    </location>
</feature>
<name>D5SIG1_STRCL</name>
<reference evidence="2 3" key="1">
    <citation type="journal article" date="2010" name="Genome Biol. Evol.">
        <title>The sequence of a 1.8-mb bacterial linear plasmid reveals a rich evolutionary reservoir of secondary metabolic pathways.</title>
        <authorList>
            <person name="Medema M.H."/>
            <person name="Trefzer A."/>
            <person name="Kovalchuk A."/>
            <person name="van den Berg M."/>
            <person name="Mueller U."/>
            <person name="Heijne W."/>
            <person name="Wu L."/>
            <person name="Alam M.T."/>
            <person name="Ronning C.M."/>
            <person name="Nierman W.C."/>
            <person name="Bovenberg R.A.L."/>
            <person name="Breitling R."/>
            <person name="Takano E."/>
        </authorList>
    </citation>
    <scope>NUCLEOTIDE SEQUENCE [LARGE SCALE GENOMIC DNA]</scope>
    <source>
        <strain evidence="3">ATCC 27064 / DSM 738 / JCM 4710 / NBRC 13307 / NCIMB 12785 / NRRL 3585 / VKM Ac-602</strain>
        <plasmid evidence="2">pSCL4</plasmid>
    </source>
</reference>
<evidence type="ECO:0000313" key="3">
    <source>
        <dbReference type="Proteomes" id="UP000002357"/>
    </source>
</evidence>
<dbReference type="EMBL" id="CM000914">
    <property type="protein sequence ID" value="EFG03704.2"/>
    <property type="molecule type" value="Genomic_DNA"/>
</dbReference>
<feature type="compositionally biased region" description="Low complexity" evidence="1">
    <location>
        <begin position="47"/>
        <end position="68"/>
    </location>
</feature>